<dbReference type="Gene3D" id="3.30.450.20">
    <property type="entry name" value="PAS domain"/>
    <property type="match status" value="1"/>
</dbReference>
<dbReference type="SUPFAM" id="SSF58104">
    <property type="entry name" value="Methyl-accepting chemotaxis protein (MCP) signaling domain"/>
    <property type="match status" value="1"/>
</dbReference>
<evidence type="ECO:0000256" key="10">
    <source>
        <dbReference type="SAM" id="Phobius"/>
    </source>
</evidence>
<feature type="transmembrane region" description="Helical" evidence="10">
    <location>
        <begin position="12"/>
        <end position="37"/>
    </location>
</feature>
<dbReference type="Proteomes" id="UP001597180">
    <property type="component" value="Unassembled WGS sequence"/>
</dbReference>
<evidence type="ECO:0000259" key="12">
    <source>
        <dbReference type="PROSITE" id="PS50885"/>
    </source>
</evidence>
<dbReference type="EMBL" id="JBHTLU010000047">
    <property type="protein sequence ID" value="MFD1224659.1"/>
    <property type="molecule type" value="Genomic_DNA"/>
</dbReference>
<keyword evidence="14" id="KW-1185">Reference proteome</keyword>
<comment type="similarity">
    <text evidence="8">Belongs to the methyl-accepting chemotaxis (MCP) protein family.</text>
</comment>
<dbReference type="CDD" id="cd11386">
    <property type="entry name" value="MCP_signal"/>
    <property type="match status" value="1"/>
</dbReference>
<dbReference type="CDD" id="cd06225">
    <property type="entry name" value="HAMP"/>
    <property type="match status" value="1"/>
</dbReference>
<dbReference type="Pfam" id="PF00672">
    <property type="entry name" value="HAMP"/>
    <property type="match status" value="1"/>
</dbReference>
<dbReference type="PANTHER" id="PTHR32089">
    <property type="entry name" value="METHYL-ACCEPTING CHEMOTAXIS PROTEIN MCPB"/>
    <property type="match status" value="1"/>
</dbReference>
<dbReference type="Gene3D" id="1.10.287.950">
    <property type="entry name" value="Methyl-accepting chemotaxis protein"/>
    <property type="match status" value="1"/>
</dbReference>
<keyword evidence="5 10" id="KW-1133">Transmembrane helix</keyword>
<feature type="transmembrane region" description="Helical" evidence="10">
    <location>
        <begin position="288"/>
        <end position="311"/>
    </location>
</feature>
<dbReference type="PROSITE" id="PS50885">
    <property type="entry name" value="HAMP"/>
    <property type="match status" value="1"/>
</dbReference>
<keyword evidence="7 9" id="KW-0807">Transducer</keyword>
<feature type="domain" description="Methyl-accepting transducer" evidence="11">
    <location>
        <begin position="379"/>
        <end position="615"/>
    </location>
</feature>
<reference evidence="14" key="1">
    <citation type="journal article" date="2019" name="Int. J. Syst. Evol. Microbiol.">
        <title>The Global Catalogue of Microorganisms (GCM) 10K type strain sequencing project: providing services to taxonomists for standard genome sequencing and annotation.</title>
        <authorList>
            <consortium name="The Broad Institute Genomics Platform"/>
            <consortium name="The Broad Institute Genome Sequencing Center for Infectious Disease"/>
            <person name="Wu L."/>
            <person name="Ma J."/>
        </authorList>
    </citation>
    <scope>NUCLEOTIDE SEQUENCE [LARGE SCALE GENOMIC DNA]</scope>
    <source>
        <strain evidence="14">CCUG 53270</strain>
    </source>
</reference>
<keyword evidence="3" id="KW-0145">Chemotaxis</keyword>
<dbReference type="CDD" id="cd18773">
    <property type="entry name" value="PDC1_HK_sensor"/>
    <property type="match status" value="1"/>
</dbReference>
<dbReference type="PANTHER" id="PTHR32089:SF112">
    <property type="entry name" value="LYSOZYME-LIKE PROTEIN-RELATED"/>
    <property type="match status" value="1"/>
</dbReference>
<keyword evidence="6 10" id="KW-0472">Membrane</keyword>
<accession>A0ABW3UYL0</accession>
<gene>
    <name evidence="13" type="ORF">ACFQ4B_31575</name>
</gene>
<organism evidence="13 14">
    <name type="scientific">Paenibacillus vulneris</name>
    <dbReference type="NCBI Taxonomy" id="1133364"/>
    <lineage>
        <taxon>Bacteria</taxon>
        <taxon>Bacillati</taxon>
        <taxon>Bacillota</taxon>
        <taxon>Bacilli</taxon>
        <taxon>Bacillales</taxon>
        <taxon>Paenibacillaceae</taxon>
        <taxon>Paenibacillus</taxon>
    </lineage>
</organism>
<keyword evidence="4 10" id="KW-0812">Transmembrane</keyword>
<comment type="caution">
    <text evidence="13">The sequence shown here is derived from an EMBL/GenBank/DDBJ whole genome shotgun (WGS) entry which is preliminary data.</text>
</comment>
<evidence type="ECO:0000256" key="6">
    <source>
        <dbReference type="ARBA" id="ARBA00023136"/>
    </source>
</evidence>
<evidence type="ECO:0000256" key="2">
    <source>
        <dbReference type="ARBA" id="ARBA00022475"/>
    </source>
</evidence>
<dbReference type="Pfam" id="PF02743">
    <property type="entry name" value="dCache_1"/>
    <property type="match status" value="1"/>
</dbReference>
<evidence type="ECO:0000259" key="11">
    <source>
        <dbReference type="PROSITE" id="PS50111"/>
    </source>
</evidence>
<dbReference type="Gene3D" id="6.10.340.10">
    <property type="match status" value="1"/>
</dbReference>
<comment type="subcellular location">
    <subcellularLocation>
        <location evidence="1">Cell membrane</location>
        <topology evidence="1">Multi-pass membrane protein</topology>
    </subcellularLocation>
</comment>
<dbReference type="SMART" id="SM00304">
    <property type="entry name" value="HAMP"/>
    <property type="match status" value="2"/>
</dbReference>
<evidence type="ECO:0000256" key="3">
    <source>
        <dbReference type="ARBA" id="ARBA00022500"/>
    </source>
</evidence>
<proteinExistence type="inferred from homology"/>
<evidence type="ECO:0000256" key="5">
    <source>
        <dbReference type="ARBA" id="ARBA00022989"/>
    </source>
</evidence>
<protein>
    <submittedName>
        <fullName evidence="13">Methyl-accepting chemotaxis protein</fullName>
    </submittedName>
</protein>
<feature type="domain" description="HAMP" evidence="12">
    <location>
        <begin position="308"/>
        <end position="360"/>
    </location>
</feature>
<sequence length="666" mass="72019">MRKSNRIISLKTKFTVFLLLLTAIPVIVVAGIMMILYTQVVRAGLEHQQQAVASANAVQLNSFLDWKAKAMESMVNTYRKDFLEGDRKRILELLQGMKAMSPDVKSFTYASESGKSFDDKGNELDLSGFDNFKRIRQEKSLGISDILPDGNTKENIILMDFPLTGSNGEFRGLIQAVVAPGNILEDLNRNKIGTTSTAFLLSKTGNYLAHPSQERIGKELKSYENESTAQVFNENVLKNKSGEVHYSGTDGKQQAASFAEVELTGWRVVVANDEADLMSGIKQSNTTVFIVTVICLLAVAVLAYFAASYVLKPIFLMTKLMKKAAGGDLTNRLNPKGHDELQQLMRHMDEMMESFKFTLMKLSEAVQHTAASSEQLTAIASSSVSASQSTARSAEEVTHGVQTQYEGSAQSALAMEEMAAGIQRIAESSGIVNENAQHVSKQVVQGSTIVQEAVHQITNVSTAVQRTAQTVQTLEARSNEINQIVSYISEIANQTNLLALNASIEAARAGEHGRGFAVVAGEVKKLAEQTTQATGSIAGMLLEIQASTSETSKAIAEGIIEVQTSVSQVEKVGEVFVSVVNAVEGVTAQIEEVSAATEELSASTQEVSATMNEIVGIARHSLGEMQQITKRAADQHESMGEISAASESLSTMAAELQELVLKFKLV</sequence>
<evidence type="ECO:0000256" key="4">
    <source>
        <dbReference type="ARBA" id="ARBA00022692"/>
    </source>
</evidence>
<name>A0ABW3UYL0_9BACL</name>
<dbReference type="InterPro" id="IPR004089">
    <property type="entry name" value="MCPsignal_dom"/>
</dbReference>
<evidence type="ECO:0000256" key="8">
    <source>
        <dbReference type="ARBA" id="ARBA00029447"/>
    </source>
</evidence>
<evidence type="ECO:0000256" key="1">
    <source>
        <dbReference type="ARBA" id="ARBA00004651"/>
    </source>
</evidence>
<evidence type="ECO:0000256" key="9">
    <source>
        <dbReference type="PROSITE-ProRule" id="PRU00284"/>
    </source>
</evidence>
<evidence type="ECO:0000313" key="14">
    <source>
        <dbReference type="Proteomes" id="UP001597180"/>
    </source>
</evidence>
<dbReference type="SMART" id="SM00283">
    <property type="entry name" value="MA"/>
    <property type="match status" value="1"/>
</dbReference>
<dbReference type="Pfam" id="PF00015">
    <property type="entry name" value="MCPsignal"/>
    <property type="match status" value="1"/>
</dbReference>
<dbReference type="PROSITE" id="PS50111">
    <property type="entry name" value="CHEMOTAXIS_TRANSDUC_2"/>
    <property type="match status" value="1"/>
</dbReference>
<dbReference type="RefSeq" id="WP_345587565.1">
    <property type="nucleotide sequence ID" value="NZ_BAABJG010000010.1"/>
</dbReference>
<evidence type="ECO:0000256" key="7">
    <source>
        <dbReference type="ARBA" id="ARBA00023224"/>
    </source>
</evidence>
<dbReference type="InterPro" id="IPR003660">
    <property type="entry name" value="HAMP_dom"/>
</dbReference>
<keyword evidence="2" id="KW-1003">Cell membrane</keyword>
<dbReference type="InterPro" id="IPR033479">
    <property type="entry name" value="dCache_1"/>
</dbReference>
<evidence type="ECO:0000313" key="13">
    <source>
        <dbReference type="EMBL" id="MFD1224659.1"/>
    </source>
</evidence>
<dbReference type="CDD" id="cd12912">
    <property type="entry name" value="PDC2_MCP_like"/>
    <property type="match status" value="1"/>
</dbReference>